<comment type="caution">
    <text evidence="2">The sequence shown here is derived from an EMBL/GenBank/DDBJ whole genome shotgun (WGS) entry which is preliminary data.</text>
</comment>
<feature type="compositionally biased region" description="Basic and acidic residues" evidence="1">
    <location>
        <begin position="68"/>
        <end position="131"/>
    </location>
</feature>
<feature type="compositionally biased region" description="Low complexity" evidence="1">
    <location>
        <begin position="1971"/>
        <end position="1984"/>
    </location>
</feature>
<gene>
    <name evidence="2" type="ORF">PGLA2088_LOCUS48633</name>
</gene>
<sequence>MSGFERRGGHRKASCDVIQPAAGAEAAGQAGCCLGPAADCRLARAAYREDEQHGDTGGRAGNEDEEDGGRAGKEDGEDGGRAGKEDGDDGGRAGNKDHGQDDDNGGRAGNKDHGQDEDNAGRTGNKDHGQDGRGAAYHCPAPDTSAAQGFASLAAPTPSQAALLLKAQQLSNRSDALDLAQTCRGWRKSSFSVLAGRAQAQLKTQVSAHRSSAHQAFSGCTDSQLMLTKFLPLSFTTSCCPLQLTSCAGCVAVKGGGCQECAGGFRKNESGCIACANSAGWLSELGFSCEEIDVSECSDRPVRGQSSKAACCQCGGGHVTPTPFTYPDKRWAVGSDILLGPVPRTAVRYSLNADCQLAAFNMTMDGATGIITSLPGLDKPTEPFSLQCEVSARQAQGVAFTVVVTVAADYMTYQANALLFHTQDASYEPLTGSGDWANFSLACAPDAKWLEISDAGAVRLSANNNHQSQSQAGGAITDLQEAQSSYTDVDGALCFVTGWQKGSSSLTASRRKARFVALKPQLWTTLKYKAAAVEVVLGEELQPLKLQTPANGAGQGSLKPTVFTLACEVAGHAGMDPLPFVFDGLLHTGFIGGHQVLQVGAGGQITIAPDESLAAVFDGITAKGEARKALELSCGIWGSFPGTSGVAPLRADLAVTIRDDFCWISQSFKGEGQVDVAASSESECRMRCRMSKNCSHWAWNLHVKPQAWVCTRYRVQAVGYSHTAWAKITDCTDSSTCLQLTHPTWLLSGTYCPLGRDLRHAGVVYRKSGATPEDTVFLSISEGTEDPSRDFLDAKMGYFELTGEVLLCLPPSVPSSAGTAILDWVGKSCSVPAFPEPEEGHLQSFVFDDPSTQQPDDHWLHPCDCAPPSWGSQYPVNPGWFENIPPGSNNSFIPTSFVLVSGQFACPSRQLLPGEAGVHFESETESMEASDCESRCKDEAGCNFFWHGTSHGALTCRLFSGCDSLVREFGLNGDLAALPSTVTCQVSNPEVCWATTTSENSGAAAPSPTLNPFAGPKPAELASDGMVAWFQSESAGSEWISSVNDYVGRVTAGAVTRLSTSGFGADGPVAHIEGSSSDKYTFGKVLKATFSVCSVTRYTGAEQGRILQGSNINFIHGHYEGHIGLAYYDTWVTDGNDRKEGTRDWVVLCGTNKAQRVCDGDSPKTNIGIKVSNSAGPNDLTINSGYSTQTSDFAIMELITWSRALSEAEFATAIAYLNWKLEAGTYQAMQHLSTLWQTSFFTKAEELKETDTYTTTLDNDYKVELRGWSQTSSYASGYVRDVAGSASATVTGLTPGSNYAYNIYQFASEFGGSNMLSINQGADFATTQGLSTSPSASGQATATTRGEIVFKFTGADRGITWTDVLSGKSGSTKYAYIGATCPSGTVLTGCTCYSPGKGCNGAYSYGNKCGAESNGVSVVYAQARCASLPGSSKWSEVFSGKSGSDDDAPTSAACPSGTVLTGCTCWGTGNGCDGAKSSGNTCTAYNNGKGGVQESMLLQGVGQSQVRQSAKSSGNTCKAYNGGSGVVYAQARCGAIPSVSVHLSGVALSGPTARKSAKPADPASDGMVAWFQSESAGSEWISSVNDYVGRVTAGAVTRLSTSGFGADGPVAHIEGSSSDKYTFGKVLKATFSVCSVTRYTGAEQGRILQGSNINFIHGHYEGHIGLAYYDTWVTDGNDRKEGTRDWVVLCGTNKAQRVYDGDSPKTNTGIKVSNSAGPNDLTINSGYSTQTSDFAIMELITWSRALSEAQFATAIAYLNWKLEAGTYQAMQHLSTLWQTSFFTKAEELKETDTYTTTLDNDYKVELRGWSQTSSYASGYVRDVAGSASATVTGLTPGSNYAYNIYQFASEFGGSNMLSINQGADFATTQRLSTSPSASGQATATTRGEIVFQFTGADRGITWTDVLSGKSGSTEGAFVSATCPSGTVLTGCTCYSPGKGCDGAVPIGNTCYAYSNVVSGVHAQARCASLPGSSKWSEVGSSKSGSNDDAPTSATCPSGTVLTGCTCYSSGDGCDGAKSSGNTCTAYNNGKGGSSGVFAFARCGSIPGASKWSEVLSGKSGSNNDFISAACPTGTYLTGCTCHSPWNGCVGAKSSGNTCKAYNGGSGVVYAQARCGAIPSVSVHLSGIAIAKVSSILPSLLQQTVSTSATAKLTEGFLYFHLHEARDSQLLLGGLGVEHCARPTYRSANSHEWMEKKPLPAVFAHGSELAVSCWKERFVGFQGFQRSADELLHCVNGEWYNRQEKPELQGFTCESCLFLGGKGYATLAKRNEQELYYFNKMSLSVYSELGTLLSAASGGKYCLQPSPDTSSAAMQLSKLASCNGSLLVQTVATATMKNRLMRLAHSDGQCLQGTSAEDGSVSAVHQPCDERKHVQLIAPNELPSIMWDLHVDADKVREGDLHTAYSSYCGSHGALNTIAFGQIFGGVTTGAMSSCHFAPVVRFGKFVDTSIIRDRLSTSWADWYHLLADNPIMCPLGEALTGLKLDSISNSFLAECSRIGGLGASFDYFSDQVEVTAFQPAQSNWLKTMKMLRVTCGDNGLVSGFHFEFSEGGKWARAKYTCSKAGGAPVVVEPAGLVPALLPDEEGIYCPSLRDTGSGRLSYASEAGVILEFQADGRWCVGSNCSDETGALTPAGLTLSAFDVVNVSDFLGEFAAAGVPEEGGLGDPKDLAKRLKALKSPKRPVQPPQPELGDFKAEQPKYSEECLNYQDLWKNMKETHTNNEDEEVTEESTLQADEGTAGAELLDYHPCAVAAGAGGVFGKLGKGNGQLAPENMLYKDWNDCVEGDGERDLAAAHVDLAESITDLTQDVVQNSVKMVCAIPPDVEIAPLGVGAEVEPDSICDQTTDFVGSLVHLPVGLAYAGVRYGLEAEGYAACDPMQVGFSRMFCDVHCVRDAVIRGDRTINRNLEKATKISNDNMKKMVEWSVEAARTEMEYLDKKVDHSLAVNTVYLQSIAANTQPSQAKLLQGARAASSSMLSELSGFAQMASFSELSRVTARDQLERFASSAEPNATRLATVLNQITSLHHVLRSASGGLSKAQAVGKQLSQDARSMQEQARRQRQVLGVYRLHSQTARTAAQGWRSRSDQRAVLVSLDHLWWQLREKLDRYLDTAEEEVKHFQAAFATMADYEHCTAGFSSLLATYTTSMAVMEESHRQLQATWRETSNLLGELAAVIVDGEAFSTFMHEEGCDSTLVQQTVMQAKFATGGMRMLIHRFRVAGMGEPDTTSLEQAAQRIQDSYADSAGGSPRYSPAAAMIKFR</sequence>
<evidence type="ECO:0000313" key="3">
    <source>
        <dbReference type="Proteomes" id="UP000626109"/>
    </source>
</evidence>
<feature type="region of interest" description="Disordered" evidence="1">
    <location>
        <begin position="49"/>
        <end position="141"/>
    </location>
</feature>
<dbReference type="Proteomes" id="UP000626109">
    <property type="component" value="Unassembled WGS sequence"/>
</dbReference>
<protein>
    <submittedName>
        <fullName evidence="2">Uncharacterized protein</fullName>
    </submittedName>
</protein>
<name>A0A813LT63_POLGL</name>
<evidence type="ECO:0000313" key="2">
    <source>
        <dbReference type="EMBL" id="CAE8737148.1"/>
    </source>
</evidence>
<reference evidence="2" key="1">
    <citation type="submission" date="2021-02" db="EMBL/GenBank/DDBJ databases">
        <authorList>
            <person name="Dougan E. K."/>
            <person name="Rhodes N."/>
            <person name="Thang M."/>
            <person name="Chan C."/>
        </authorList>
    </citation>
    <scope>NUCLEOTIDE SEQUENCE</scope>
</reference>
<dbReference type="EMBL" id="CAJNNW010036734">
    <property type="protein sequence ID" value="CAE8737148.1"/>
    <property type="molecule type" value="Genomic_DNA"/>
</dbReference>
<organism evidence="2 3">
    <name type="scientific">Polarella glacialis</name>
    <name type="common">Dinoflagellate</name>
    <dbReference type="NCBI Taxonomy" id="89957"/>
    <lineage>
        <taxon>Eukaryota</taxon>
        <taxon>Sar</taxon>
        <taxon>Alveolata</taxon>
        <taxon>Dinophyceae</taxon>
        <taxon>Suessiales</taxon>
        <taxon>Suessiaceae</taxon>
        <taxon>Polarella</taxon>
    </lineage>
</organism>
<accession>A0A813LT63</accession>
<evidence type="ECO:0000256" key="1">
    <source>
        <dbReference type="SAM" id="MobiDB-lite"/>
    </source>
</evidence>
<feature type="region of interest" description="Disordered" evidence="1">
    <location>
        <begin position="1971"/>
        <end position="1994"/>
    </location>
</feature>
<proteinExistence type="predicted"/>
<dbReference type="Gene3D" id="2.60.120.690">
    <property type="entry name" value="Proprotein convertase subtilisin/kexin type 9"/>
    <property type="match status" value="3"/>
</dbReference>